<sequence length="240" mass="27216">MKKLVSVCVFLLALVTGVFAMAREPVYGVLFIPKKEYTLEKGKFRATVPQVQAVSFIDGRTPVNECSGAAKAVNKQLRAYVDKAYQDYQKEGEPGTWIYPMITKNGDNIYSLVMVKQILHGQLDVYMDEAFTFLQNTGKRVSWKDLVRKEDERFMTVESLEKNIRAGMFFYKDGVWSSERPDGCIPDGYRPAEMPGPYRFYVDDSNLIIFMLPCGENGTLQKRCFELNSGAATKYSRAVG</sequence>
<evidence type="ECO:0000256" key="1">
    <source>
        <dbReference type="SAM" id="SignalP"/>
    </source>
</evidence>
<feature type="chain" id="PRO_5039242317" evidence="1">
    <location>
        <begin position="21"/>
        <end position="240"/>
    </location>
</feature>
<protein>
    <submittedName>
        <fullName evidence="2">Uncharacterized protein</fullName>
    </submittedName>
</protein>
<proteinExistence type="predicted"/>
<accession>A0A930BBD9</accession>
<comment type="caution">
    <text evidence="2">The sequence shown here is derived from an EMBL/GenBank/DDBJ whole genome shotgun (WGS) entry which is preliminary data.</text>
</comment>
<dbReference type="Proteomes" id="UP000757890">
    <property type="component" value="Unassembled WGS sequence"/>
</dbReference>
<reference evidence="2" key="1">
    <citation type="submission" date="2020-04" db="EMBL/GenBank/DDBJ databases">
        <title>Deep metagenomics examines the oral microbiome during advanced dental caries in children, revealing novel taxa and co-occurrences with host molecules.</title>
        <authorList>
            <person name="Baker J.L."/>
            <person name="Morton J.T."/>
            <person name="Dinis M."/>
            <person name="Alvarez R."/>
            <person name="Tran N.C."/>
            <person name="Knight R."/>
            <person name="Edlund A."/>
        </authorList>
    </citation>
    <scope>NUCLEOTIDE SEQUENCE</scope>
    <source>
        <strain evidence="2">JCVI_32_bin.14</strain>
    </source>
</reference>
<name>A0A930BBD9_9FIRM</name>
<dbReference type="EMBL" id="JABZMK010000128">
    <property type="protein sequence ID" value="MBF1130212.1"/>
    <property type="molecule type" value="Genomic_DNA"/>
</dbReference>
<gene>
    <name evidence="2" type="ORF">HXL70_09285</name>
</gene>
<keyword evidence="1" id="KW-0732">Signal</keyword>
<feature type="signal peptide" evidence="1">
    <location>
        <begin position="1"/>
        <end position="20"/>
    </location>
</feature>
<dbReference type="AlphaFoldDB" id="A0A930BBD9"/>
<evidence type="ECO:0000313" key="3">
    <source>
        <dbReference type="Proteomes" id="UP000757890"/>
    </source>
</evidence>
<organism evidence="2 3">
    <name type="scientific">Dialister invisus</name>
    <dbReference type="NCBI Taxonomy" id="218538"/>
    <lineage>
        <taxon>Bacteria</taxon>
        <taxon>Bacillati</taxon>
        <taxon>Bacillota</taxon>
        <taxon>Negativicutes</taxon>
        <taxon>Veillonellales</taxon>
        <taxon>Veillonellaceae</taxon>
        <taxon>Dialister</taxon>
    </lineage>
</organism>
<evidence type="ECO:0000313" key="2">
    <source>
        <dbReference type="EMBL" id="MBF1130212.1"/>
    </source>
</evidence>